<reference evidence="8" key="1">
    <citation type="journal article" date="2021" name="Open Biol.">
        <title>Shared evolutionary footprints suggest mitochondrial oxidative damage underlies multiple complex I losses in fungi.</title>
        <authorList>
            <person name="Schikora-Tamarit M.A."/>
            <person name="Marcet-Houben M."/>
            <person name="Nosek J."/>
            <person name="Gabaldon T."/>
        </authorList>
    </citation>
    <scope>NUCLEOTIDE SEQUENCE</scope>
    <source>
        <strain evidence="8">CBS6341</strain>
    </source>
</reference>
<sequence length="407" mass="45886">MSTVVQTDINHNKTSEENEKLTINVDVSKRVAGGFSLNLADKLPESTRRRFEKNGYDLSKGYPQKPPTADIPLYLDDALKIRDIPREDIIIRGKDADPEFKALFAKAKEVKHLTKYIGTELVGVQLGDLNDKELDELARLIAERVVVFFKDQDLSPQKQVEIAHFFGVPETHPQALYSTGEPILRVIWSEVPKALGIVEKFKNAKNSGTANWHTDLPFEKNSAGITHLHVDSVPEIGGDTLWSSGYAAYDKLSPALQKFLEGKFVWHKSLHGYLDRNDPLSGPKHIERKTPIVRTHPVTGWKSLFVNRGHTLRIEGLEPEESKLILNYLYDVYEKNLDIQVRFNWSSKAGLGTSALWDNRISQHSNVHDLIDVDGGARHGTRTVSFNEVAYFDPESKSQREALGLTN</sequence>
<evidence type="ECO:0000259" key="7">
    <source>
        <dbReference type="Pfam" id="PF02668"/>
    </source>
</evidence>
<keyword evidence="9" id="KW-1185">Reference proteome</keyword>
<evidence type="ECO:0000256" key="6">
    <source>
        <dbReference type="ARBA" id="ARBA00023004"/>
    </source>
</evidence>
<feature type="domain" description="TauD/TfdA-like" evidence="7">
    <location>
        <begin position="109"/>
        <end position="382"/>
    </location>
</feature>
<dbReference type="SUPFAM" id="SSF51197">
    <property type="entry name" value="Clavaminate synthase-like"/>
    <property type="match status" value="1"/>
</dbReference>
<accession>A0A9P8PNM1</accession>
<dbReference type="AlphaFoldDB" id="A0A9P8PNM1"/>
<dbReference type="PANTHER" id="PTHR30468">
    <property type="entry name" value="ALPHA-KETOGLUTARATE-DEPENDENT SULFONATE DIOXYGENASE"/>
    <property type="match status" value="1"/>
</dbReference>
<dbReference type="EMBL" id="JAEUBF010000838">
    <property type="protein sequence ID" value="KAH3674679.1"/>
    <property type="molecule type" value="Genomic_DNA"/>
</dbReference>
<dbReference type="Gene3D" id="3.60.130.10">
    <property type="entry name" value="Clavaminate synthase-like"/>
    <property type="match status" value="1"/>
</dbReference>
<protein>
    <recommendedName>
        <fullName evidence="7">TauD/TfdA-like domain-containing protein</fullName>
    </recommendedName>
</protein>
<evidence type="ECO:0000256" key="5">
    <source>
        <dbReference type="ARBA" id="ARBA00023002"/>
    </source>
</evidence>
<organism evidence="8 9">
    <name type="scientific">Wickerhamomyces mucosus</name>
    <dbReference type="NCBI Taxonomy" id="1378264"/>
    <lineage>
        <taxon>Eukaryota</taxon>
        <taxon>Fungi</taxon>
        <taxon>Dikarya</taxon>
        <taxon>Ascomycota</taxon>
        <taxon>Saccharomycotina</taxon>
        <taxon>Saccharomycetes</taxon>
        <taxon>Phaffomycetales</taxon>
        <taxon>Wickerhamomycetaceae</taxon>
        <taxon>Wickerhamomyces</taxon>
    </lineage>
</organism>
<dbReference type="PANTHER" id="PTHR30468:SF9">
    <property type="entry name" value="ALPHA-KETOGLUTARATE-DEPENDENT TAURINE DIOXYGENASE (AFU_ORTHOLOGUE AFUA_3G01010)"/>
    <property type="match status" value="1"/>
</dbReference>
<comment type="caution">
    <text evidence="8">The sequence shown here is derived from an EMBL/GenBank/DDBJ whole genome shotgun (WGS) entry which is preliminary data.</text>
</comment>
<dbReference type="FunFam" id="3.60.130.10:FF:000008">
    <property type="entry name" value="Alpha-ketoglutarate-dependent taurine dioxygenase"/>
    <property type="match status" value="1"/>
</dbReference>
<dbReference type="GO" id="GO:0046872">
    <property type="term" value="F:metal ion binding"/>
    <property type="evidence" value="ECO:0007669"/>
    <property type="project" value="UniProtKB-KW"/>
</dbReference>
<dbReference type="GO" id="GO:0016706">
    <property type="term" value="F:2-oxoglutarate-dependent dioxygenase activity"/>
    <property type="evidence" value="ECO:0007669"/>
    <property type="project" value="TreeGrafter"/>
</dbReference>
<dbReference type="Pfam" id="PF02668">
    <property type="entry name" value="TauD"/>
    <property type="match status" value="1"/>
</dbReference>
<keyword evidence="4" id="KW-0223">Dioxygenase</keyword>
<dbReference type="InterPro" id="IPR003819">
    <property type="entry name" value="TauD/TfdA-like"/>
</dbReference>
<gene>
    <name evidence="8" type="ORF">WICMUC_003095</name>
</gene>
<evidence type="ECO:0000256" key="2">
    <source>
        <dbReference type="ARBA" id="ARBA00005896"/>
    </source>
</evidence>
<dbReference type="OrthoDB" id="10257314at2759"/>
<evidence type="ECO:0000256" key="1">
    <source>
        <dbReference type="ARBA" id="ARBA00001954"/>
    </source>
</evidence>
<dbReference type="InterPro" id="IPR051323">
    <property type="entry name" value="AtsK-like"/>
</dbReference>
<dbReference type="GO" id="GO:0005737">
    <property type="term" value="C:cytoplasm"/>
    <property type="evidence" value="ECO:0007669"/>
    <property type="project" value="TreeGrafter"/>
</dbReference>
<evidence type="ECO:0000256" key="4">
    <source>
        <dbReference type="ARBA" id="ARBA00022964"/>
    </source>
</evidence>
<proteinExistence type="inferred from homology"/>
<dbReference type="Proteomes" id="UP000769528">
    <property type="component" value="Unassembled WGS sequence"/>
</dbReference>
<keyword evidence="5" id="KW-0560">Oxidoreductase</keyword>
<evidence type="ECO:0000313" key="8">
    <source>
        <dbReference type="EMBL" id="KAH3674679.1"/>
    </source>
</evidence>
<evidence type="ECO:0000313" key="9">
    <source>
        <dbReference type="Proteomes" id="UP000769528"/>
    </source>
</evidence>
<evidence type="ECO:0000256" key="3">
    <source>
        <dbReference type="ARBA" id="ARBA00022723"/>
    </source>
</evidence>
<keyword evidence="3" id="KW-0479">Metal-binding</keyword>
<keyword evidence="6" id="KW-0408">Iron</keyword>
<reference evidence="8" key="2">
    <citation type="submission" date="2021-01" db="EMBL/GenBank/DDBJ databases">
        <authorList>
            <person name="Schikora-Tamarit M.A."/>
        </authorList>
    </citation>
    <scope>NUCLEOTIDE SEQUENCE</scope>
    <source>
        <strain evidence="8">CBS6341</strain>
    </source>
</reference>
<name>A0A9P8PNM1_9ASCO</name>
<comment type="cofactor">
    <cofactor evidence="1">
        <name>Fe(2+)</name>
        <dbReference type="ChEBI" id="CHEBI:29033"/>
    </cofactor>
</comment>
<dbReference type="InterPro" id="IPR042098">
    <property type="entry name" value="TauD-like_sf"/>
</dbReference>
<comment type="similarity">
    <text evidence="2">Belongs to the TfdA dioxygenase family.</text>
</comment>